<keyword evidence="2" id="KW-1185">Reference proteome</keyword>
<feature type="non-terminal residue" evidence="1">
    <location>
        <position position="310"/>
    </location>
</feature>
<protein>
    <submittedName>
        <fullName evidence="1">4894_t:CDS:1</fullName>
    </submittedName>
</protein>
<sequence>FGEITGQLERTQKYSLPVGLKAVLFDIGFPNNLNAEVLEMSRQCNSSLANVRQQPTQVAPMFISLAKLISGLVILTYTHASPVPEPTTPTHNITFPDLLPRQECRDLIYHIGSRTCNSIATQYNITVSELGSLIRYTVSPVICIPPEWRPPVEYTGPPEIPPCNSTYSSVAGDTCRSIGLPLGLLDYQIWAANRLIDCHNIPEGTSICIPPIPFPSRATPLCPFNVWVNPPDTCDQIGIMLGPNYAVGGQAIRDANPWVTCDDIPPLLAALIWLLPQHLSPPLMSRHKVSPGSRFCMDDAEVSSTALVSL</sequence>
<accession>A0ACA9PBE7</accession>
<dbReference type="Proteomes" id="UP000789525">
    <property type="component" value="Unassembled WGS sequence"/>
</dbReference>
<proteinExistence type="predicted"/>
<reference evidence="1" key="1">
    <citation type="submission" date="2021-06" db="EMBL/GenBank/DDBJ databases">
        <authorList>
            <person name="Kallberg Y."/>
            <person name="Tangrot J."/>
            <person name="Rosling A."/>
        </authorList>
    </citation>
    <scope>NUCLEOTIDE SEQUENCE</scope>
    <source>
        <strain evidence="1">CL356</strain>
    </source>
</reference>
<comment type="caution">
    <text evidence="1">The sequence shown here is derived from an EMBL/GenBank/DDBJ whole genome shotgun (WGS) entry which is preliminary data.</text>
</comment>
<evidence type="ECO:0000313" key="2">
    <source>
        <dbReference type="Proteomes" id="UP000789525"/>
    </source>
</evidence>
<gene>
    <name evidence="1" type="ORF">ACOLOM_LOCUS10194</name>
</gene>
<organism evidence="1 2">
    <name type="scientific">Acaulospora colombiana</name>
    <dbReference type="NCBI Taxonomy" id="27376"/>
    <lineage>
        <taxon>Eukaryota</taxon>
        <taxon>Fungi</taxon>
        <taxon>Fungi incertae sedis</taxon>
        <taxon>Mucoromycota</taxon>
        <taxon>Glomeromycotina</taxon>
        <taxon>Glomeromycetes</taxon>
        <taxon>Diversisporales</taxon>
        <taxon>Acaulosporaceae</taxon>
        <taxon>Acaulospora</taxon>
    </lineage>
</organism>
<feature type="non-terminal residue" evidence="1">
    <location>
        <position position="1"/>
    </location>
</feature>
<dbReference type="EMBL" id="CAJVPT010032027">
    <property type="protein sequence ID" value="CAG8699908.1"/>
    <property type="molecule type" value="Genomic_DNA"/>
</dbReference>
<evidence type="ECO:0000313" key="1">
    <source>
        <dbReference type="EMBL" id="CAG8699908.1"/>
    </source>
</evidence>
<name>A0ACA9PBE7_9GLOM</name>